<dbReference type="Gene3D" id="1.10.45.10">
    <property type="entry name" value="Vanillyl-alcohol Oxidase, Chain A, domain 4"/>
    <property type="match status" value="1"/>
</dbReference>
<evidence type="ECO:0000313" key="8">
    <source>
        <dbReference type="Proteomes" id="UP001284601"/>
    </source>
</evidence>
<dbReference type="RefSeq" id="WP_318598117.1">
    <property type="nucleotide sequence ID" value="NZ_JAWSTH010000040.1"/>
</dbReference>
<dbReference type="InterPro" id="IPR016167">
    <property type="entry name" value="FAD-bd_PCMH_sub1"/>
</dbReference>
<evidence type="ECO:0000256" key="4">
    <source>
        <dbReference type="ARBA" id="ARBA00022827"/>
    </source>
</evidence>
<keyword evidence="3" id="KW-0285">Flavoprotein</keyword>
<dbReference type="EMBL" id="JAWSTH010000040">
    <property type="protein sequence ID" value="MDW5595779.1"/>
    <property type="molecule type" value="Genomic_DNA"/>
</dbReference>
<dbReference type="InterPro" id="IPR051264">
    <property type="entry name" value="FAD-oxidored/transferase_4"/>
</dbReference>
<dbReference type="Gene3D" id="3.30.70.2740">
    <property type="match status" value="1"/>
</dbReference>
<feature type="domain" description="FAD-binding PCMH-type" evidence="6">
    <location>
        <begin position="34"/>
        <end position="213"/>
    </location>
</feature>
<dbReference type="InterPro" id="IPR016169">
    <property type="entry name" value="FAD-bd_PCMH_sub2"/>
</dbReference>
<dbReference type="Gene3D" id="3.30.70.2190">
    <property type="match status" value="1"/>
</dbReference>
<dbReference type="Gene3D" id="3.30.43.10">
    <property type="entry name" value="Uridine Diphospho-n-acetylenolpyruvylglucosamine Reductase, domain 2"/>
    <property type="match status" value="1"/>
</dbReference>
<evidence type="ECO:0000256" key="1">
    <source>
        <dbReference type="ARBA" id="ARBA00001974"/>
    </source>
</evidence>
<evidence type="ECO:0000256" key="3">
    <source>
        <dbReference type="ARBA" id="ARBA00022630"/>
    </source>
</evidence>
<dbReference type="Pfam" id="PF02913">
    <property type="entry name" value="FAD-oxidase_C"/>
    <property type="match status" value="1"/>
</dbReference>
<accession>A0ABU4HRF1</accession>
<dbReference type="InterPro" id="IPR016171">
    <property type="entry name" value="Vanillyl_alc_oxidase_C-sub2"/>
</dbReference>
<evidence type="ECO:0000313" key="7">
    <source>
        <dbReference type="EMBL" id="MDW5595779.1"/>
    </source>
</evidence>
<dbReference type="SUPFAM" id="SSF55103">
    <property type="entry name" value="FAD-linked oxidases, C-terminal domain"/>
    <property type="match status" value="1"/>
</dbReference>
<name>A0ABU4HRF1_9ACTN</name>
<dbReference type="PANTHER" id="PTHR43716:SF1">
    <property type="entry name" value="D-2-HYDROXYGLUTARATE DEHYDROGENASE, MITOCHONDRIAL"/>
    <property type="match status" value="1"/>
</dbReference>
<dbReference type="InterPro" id="IPR006094">
    <property type="entry name" value="Oxid_FAD_bind_N"/>
</dbReference>
<evidence type="ECO:0000256" key="5">
    <source>
        <dbReference type="ARBA" id="ARBA00023002"/>
    </source>
</evidence>
<protein>
    <submittedName>
        <fullName evidence="7">FAD-binding oxidoreductase</fullName>
    </submittedName>
</protein>
<dbReference type="SUPFAM" id="SSF56176">
    <property type="entry name" value="FAD-binding/transporter-associated domain-like"/>
    <property type="match status" value="1"/>
</dbReference>
<keyword evidence="4" id="KW-0274">FAD</keyword>
<dbReference type="InterPro" id="IPR036318">
    <property type="entry name" value="FAD-bd_PCMH-like_sf"/>
</dbReference>
<reference evidence="8" key="1">
    <citation type="submission" date="2023-07" db="EMBL/GenBank/DDBJ databases">
        <title>Conexibacter stalactiti sp. nov., isolated from stalactites in a lava cave and emended description of the genus Conexibacter.</title>
        <authorList>
            <person name="Lee S.D."/>
        </authorList>
    </citation>
    <scope>NUCLEOTIDE SEQUENCE [LARGE SCALE GENOMIC DNA]</scope>
    <source>
        <strain evidence="8">KCTC 39840</strain>
    </source>
</reference>
<sequence>MEWRQALVEIVGAGHVLDDPAVTEQYERDWTGRFGGRALCVVRPSDAREVAAVMEVCSSAGVAVVPQGGNTGLVGGGVPRGGEVVLSLARLAGIGPVDGALGLVEVGAGVTLAALQAHARSAGFEAGLDFAARDSCTIGGAVACDAGGARALSHGTARARVAGLEAVLADGTVVTRMAGLAKDNAGYDLPSLLVGSEGTLGVITRVLWRLELRRDARVAALVPLPGIDEAAALLAALRAEAPSLESCDFFLDEGLQLVLAHQRRSSPLEAAAPVYVLAECAGRTDPTEELAEALSRAGVEEALIADDTPGRERLWALREGHADAINAAGVPHKLDVGVPLASLGAFLDAVPGAVAAAAPDVPGGVRAILFGHLGDGNVHVNLLGPADDDERADDAVLELVLAHGGTISAEHGVGLAKARWLERARGASEVGVLRAVKRALDPAGLLNPGKVLPEEA</sequence>
<dbReference type="PROSITE" id="PS51387">
    <property type="entry name" value="FAD_PCMH"/>
    <property type="match status" value="1"/>
</dbReference>
<evidence type="ECO:0000256" key="2">
    <source>
        <dbReference type="ARBA" id="ARBA00008000"/>
    </source>
</evidence>
<comment type="similarity">
    <text evidence="2">Belongs to the FAD-binding oxidoreductase/transferase type 4 family.</text>
</comment>
<proteinExistence type="inferred from homology"/>
<dbReference type="Gene3D" id="3.30.465.10">
    <property type="match status" value="1"/>
</dbReference>
<organism evidence="7 8">
    <name type="scientific">Conexibacter stalactiti</name>
    <dbReference type="NCBI Taxonomy" id="1940611"/>
    <lineage>
        <taxon>Bacteria</taxon>
        <taxon>Bacillati</taxon>
        <taxon>Actinomycetota</taxon>
        <taxon>Thermoleophilia</taxon>
        <taxon>Solirubrobacterales</taxon>
        <taxon>Conexibacteraceae</taxon>
        <taxon>Conexibacter</taxon>
    </lineage>
</organism>
<dbReference type="PANTHER" id="PTHR43716">
    <property type="entry name" value="D-2-HYDROXYGLUTARATE DEHYDROGENASE, MITOCHONDRIAL"/>
    <property type="match status" value="1"/>
</dbReference>
<reference evidence="7 8" key="2">
    <citation type="submission" date="2023-10" db="EMBL/GenBank/DDBJ databases">
        <authorList>
            <person name="Han X.F."/>
        </authorList>
    </citation>
    <scope>NUCLEOTIDE SEQUENCE [LARGE SCALE GENOMIC DNA]</scope>
    <source>
        <strain evidence="7 8">KCTC 39840</strain>
    </source>
</reference>
<dbReference type="Proteomes" id="UP001284601">
    <property type="component" value="Unassembled WGS sequence"/>
</dbReference>
<comment type="cofactor">
    <cofactor evidence="1">
        <name>FAD</name>
        <dbReference type="ChEBI" id="CHEBI:57692"/>
    </cofactor>
</comment>
<dbReference type="InterPro" id="IPR004113">
    <property type="entry name" value="FAD-bd_oxidored_4_C"/>
</dbReference>
<evidence type="ECO:0000259" key="6">
    <source>
        <dbReference type="PROSITE" id="PS51387"/>
    </source>
</evidence>
<dbReference type="Pfam" id="PF01565">
    <property type="entry name" value="FAD_binding_4"/>
    <property type="match status" value="1"/>
</dbReference>
<dbReference type="InterPro" id="IPR016166">
    <property type="entry name" value="FAD-bd_PCMH"/>
</dbReference>
<keyword evidence="5" id="KW-0560">Oxidoreductase</keyword>
<comment type="caution">
    <text evidence="7">The sequence shown here is derived from an EMBL/GenBank/DDBJ whole genome shotgun (WGS) entry which is preliminary data.</text>
</comment>
<dbReference type="InterPro" id="IPR016164">
    <property type="entry name" value="FAD-linked_Oxase-like_C"/>
</dbReference>
<keyword evidence="8" id="KW-1185">Reference proteome</keyword>
<gene>
    <name evidence="7" type="ORF">R7226_15630</name>
</gene>